<proteinExistence type="predicted"/>
<dbReference type="AlphaFoldDB" id="A0A7Y0DQD5"/>
<keyword evidence="1" id="KW-0175">Coiled coil</keyword>
<dbReference type="Proteomes" id="UP000570493">
    <property type="component" value="Unassembled WGS sequence"/>
</dbReference>
<evidence type="ECO:0000256" key="1">
    <source>
        <dbReference type="SAM" id="Coils"/>
    </source>
</evidence>
<dbReference type="RefSeq" id="WP_169018470.1">
    <property type="nucleotide sequence ID" value="NZ_JABBMT010000002.1"/>
</dbReference>
<gene>
    <name evidence="2" type="ORF">HHO47_02205</name>
</gene>
<organism evidence="2 3">
    <name type="scientific">Pseudoalteromonas arctica</name>
    <dbReference type="NCBI Taxonomy" id="394751"/>
    <lineage>
        <taxon>Bacteria</taxon>
        <taxon>Pseudomonadati</taxon>
        <taxon>Pseudomonadota</taxon>
        <taxon>Gammaproteobacteria</taxon>
        <taxon>Alteromonadales</taxon>
        <taxon>Pseudoalteromonadaceae</taxon>
        <taxon>Pseudoalteromonas</taxon>
    </lineage>
</organism>
<evidence type="ECO:0000313" key="3">
    <source>
        <dbReference type="Proteomes" id="UP000570493"/>
    </source>
</evidence>
<protein>
    <submittedName>
        <fullName evidence="2">Uncharacterized protein</fullName>
    </submittedName>
</protein>
<sequence>MQPRWLVSQLEELDYQTDYQMELASSLVFETQQLYAITQNFLELAKADVFAVHELYETLVMNYEAALEHAHMRNTRVAHQVEFATNTLNHSEQSLEESRDLQAFWHNQEHKADVWLSSANTHLHRCTAQRVEAESKLASAQAELARAQSALNHVRSLPPRKIYRGRDRNGNDLYDYEPVSTYQEEARVSRAQSSVSQRHGEVNSALSAESAARIEVTRATTQLNGSRYAIKDADNATHLAEQAREVATHTKRESQYSQSYSKECLETLEKINLLLIAFKETCEQQTSLIGTLSTDTNDAFLYLKSLEGQQESLQDQAFSLKYTLQDKVSLLLSYDQPLAMAG</sequence>
<accession>A0A7Y0DQD5</accession>
<comment type="caution">
    <text evidence="2">The sequence shown here is derived from an EMBL/GenBank/DDBJ whole genome shotgun (WGS) entry which is preliminary data.</text>
</comment>
<dbReference type="EMBL" id="JABBMT010000002">
    <property type="protein sequence ID" value="NMM39679.1"/>
    <property type="molecule type" value="Genomic_DNA"/>
</dbReference>
<feature type="coiled-coil region" evidence="1">
    <location>
        <begin position="123"/>
        <end position="157"/>
    </location>
</feature>
<name>A0A7Y0DQD5_9GAMM</name>
<evidence type="ECO:0000313" key="2">
    <source>
        <dbReference type="EMBL" id="NMM39679.1"/>
    </source>
</evidence>
<keyword evidence="3" id="KW-1185">Reference proteome</keyword>
<reference evidence="2" key="1">
    <citation type="submission" date="2020-04" db="EMBL/GenBank/DDBJ databases">
        <title>Genome Sequencing for Pseudoaltermonas arctica.</title>
        <authorList>
            <person name="Elkins N.S."/>
        </authorList>
    </citation>
    <scope>NUCLEOTIDE SEQUENCE [LARGE SCALE GENOMIC DNA]</scope>
    <source>
        <strain evidence="2">NEC-BIFX-2020_0012</strain>
    </source>
</reference>